<dbReference type="Pfam" id="PF02311">
    <property type="entry name" value="AraC_binding"/>
    <property type="match status" value="1"/>
</dbReference>
<evidence type="ECO:0000259" key="4">
    <source>
        <dbReference type="PROSITE" id="PS01124"/>
    </source>
</evidence>
<dbReference type="AlphaFoldDB" id="A0AB73IP45"/>
<evidence type="ECO:0000256" key="2">
    <source>
        <dbReference type="ARBA" id="ARBA00023125"/>
    </source>
</evidence>
<dbReference type="SMART" id="SM00342">
    <property type="entry name" value="HTH_ARAC"/>
    <property type="match status" value="1"/>
</dbReference>
<keyword evidence="2" id="KW-0238">DNA-binding</keyword>
<dbReference type="InterPro" id="IPR018060">
    <property type="entry name" value="HTH_AraC"/>
</dbReference>
<dbReference type="Gene3D" id="1.10.10.60">
    <property type="entry name" value="Homeodomain-like"/>
    <property type="match status" value="2"/>
</dbReference>
<feature type="domain" description="HTH araC/xylS-type" evidence="4">
    <location>
        <begin position="171"/>
        <end position="269"/>
    </location>
</feature>
<gene>
    <name evidence="5" type="ORF">J2793_007263</name>
</gene>
<comment type="caution">
    <text evidence="5">The sequence shown here is derived from an EMBL/GenBank/DDBJ whole genome shotgun (WGS) entry which is preliminary data.</text>
</comment>
<dbReference type="InterPro" id="IPR003313">
    <property type="entry name" value="AraC-bd"/>
</dbReference>
<protein>
    <submittedName>
        <fullName evidence="5">AraC-like DNA-binding protein</fullName>
    </submittedName>
</protein>
<dbReference type="SUPFAM" id="SSF51215">
    <property type="entry name" value="Regulatory protein AraC"/>
    <property type="match status" value="1"/>
</dbReference>
<accession>A0AB73IP45</accession>
<dbReference type="PANTHER" id="PTHR43280">
    <property type="entry name" value="ARAC-FAMILY TRANSCRIPTIONAL REGULATOR"/>
    <property type="match status" value="1"/>
</dbReference>
<dbReference type="PANTHER" id="PTHR43280:SF10">
    <property type="entry name" value="REGULATORY PROTEIN POCR"/>
    <property type="match status" value="1"/>
</dbReference>
<sequence length="278" mass="31117">MQLKVSLESPIRPQNGGLFVSRNSDWVHPQRKLESYELVFVRQGVLHLREEETEFAVQPGESLLLWPHRHHGGTQAVGRGLKFYWVHFTLANVVDHGVEDNAAASLRVLQQTRVARPDQTSALFRQLLNDQELFGTRSATLAPIITLLLYELARSGNPVATAGGAASALAAKADIVIQNKFASQISASTIADELHCNPDYLGRVFRHAYGKTLTDSLHERRVRHAATLLVETGKSLSEIGQLCGFADQAYFRRIFSRFHEMTPSAWRALHTRTHVNHI</sequence>
<keyword evidence="3" id="KW-0804">Transcription</keyword>
<evidence type="ECO:0000313" key="6">
    <source>
        <dbReference type="Proteomes" id="UP001229486"/>
    </source>
</evidence>
<dbReference type="InterPro" id="IPR009057">
    <property type="entry name" value="Homeodomain-like_sf"/>
</dbReference>
<organism evidence="5 6">
    <name type="scientific">Paraburkholderia caledonica</name>
    <dbReference type="NCBI Taxonomy" id="134536"/>
    <lineage>
        <taxon>Bacteria</taxon>
        <taxon>Pseudomonadati</taxon>
        <taxon>Pseudomonadota</taxon>
        <taxon>Betaproteobacteria</taxon>
        <taxon>Burkholderiales</taxon>
        <taxon>Burkholderiaceae</taxon>
        <taxon>Paraburkholderia</taxon>
    </lineage>
</organism>
<dbReference type="InterPro" id="IPR037923">
    <property type="entry name" value="HTH-like"/>
</dbReference>
<dbReference type="GO" id="GO:0003700">
    <property type="term" value="F:DNA-binding transcription factor activity"/>
    <property type="evidence" value="ECO:0007669"/>
    <property type="project" value="InterPro"/>
</dbReference>
<dbReference type="GO" id="GO:0043565">
    <property type="term" value="F:sequence-specific DNA binding"/>
    <property type="evidence" value="ECO:0007669"/>
    <property type="project" value="InterPro"/>
</dbReference>
<dbReference type="Proteomes" id="UP001229486">
    <property type="component" value="Unassembled WGS sequence"/>
</dbReference>
<evidence type="ECO:0000256" key="3">
    <source>
        <dbReference type="ARBA" id="ARBA00023163"/>
    </source>
</evidence>
<dbReference type="EMBL" id="JAURTK010000031">
    <property type="protein sequence ID" value="MDP9651788.1"/>
    <property type="molecule type" value="Genomic_DNA"/>
</dbReference>
<proteinExistence type="predicted"/>
<reference evidence="5" key="1">
    <citation type="submission" date="2023-07" db="EMBL/GenBank/DDBJ databases">
        <title>Sorghum-associated microbial communities from plants grown in Nebraska, USA.</title>
        <authorList>
            <person name="Schachtman D."/>
        </authorList>
    </citation>
    <scope>NUCLEOTIDE SEQUENCE</scope>
    <source>
        <strain evidence="5">DS1061</strain>
    </source>
</reference>
<evidence type="ECO:0000256" key="1">
    <source>
        <dbReference type="ARBA" id="ARBA00023015"/>
    </source>
</evidence>
<dbReference type="PROSITE" id="PS00041">
    <property type="entry name" value="HTH_ARAC_FAMILY_1"/>
    <property type="match status" value="1"/>
</dbReference>
<dbReference type="PROSITE" id="PS01124">
    <property type="entry name" value="HTH_ARAC_FAMILY_2"/>
    <property type="match status" value="1"/>
</dbReference>
<dbReference type="SUPFAM" id="SSF46689">
    <property type="entry name" value="Homeodomain-like"/>
    <property type="match status" value="1"/>
</dbReference>
<keyword evidence="1" id="KW-0805">Transcription regulation</keyword>
<dbReference type="RefSeq" id="WP_392396327.1">
    <property type="nucleotide sequence ID" value="NZ_JAURTK010000031.1"/>
</dbReference>
<name>A0AB73IP45_9BURK</name>
<evidence type="ECO:0000313" key="5">
    <source>
        <dbReference type="EMBL" id="MDP9651788.1"/>
    </source>
</evidence>
<dbReference type="Pfam" id="PF12833">
    <property type="entry name" value="HTH_18"/>
    <property type="match status" value="1"/>
</dbReference>
<dbReference type="InterPro" id="IPR018062">
    <property type="entry name" value="HTH_AraC-typ_CS"/>
</dbReference>